<feature type="compositionally biased region" description="Pro residues" evidence="1">
    <location>
        <begin position="10"/>
        <end position="19"/>
    </location>
</feature>
<keyword evidence="3" id="KW-1185">Reference proteome</keyword>
<feature type="compositionally biased region" description="Polar residues" evidence="1">
    <location>
        <begin position="36"/>
        <end position="46"/>
    </location>
</feature>
<accession>A0A392RX69</accession>
<name>A0A392RX69_9FABA</name>
<evidence type="ECO:0000256" key="1">
    <source>
        <dbReference type="SAM" id="MobiDB-lite"/>
    </source>
</evidence>
<dbReference type="EMBL" id="LXQA010283577">
    <property type="protein sequence ID" value="MCI40752.1"/>
    <property type="molecule type" value="Genomic_DNA"/>
</dbReference>
<evidence type="ECO:0000313" key="3">
    <source>
        <dbReference type="Proteomes" id="UP000265520"/>
    </source>
</evidence>
<proteinExistence type="predicted"/>
<protein>
    <submittedName>
        <fullName evidence="2">Uncharacterized protein</fullName>
    </submittedName>
</protein>
<feature type="region of interest" description="Disordered" evidence="1">
    <location>
        <begin position="1"/>
        <end position="60"/>
    </location>
</feature>
<evidence type="ECO:0000313" key="2">
    <source>
        <dbReference type="EMBL" id="MCI40752.1"/>
    </source>
</evidence>
<sequence>MGGNAWSSGPAPPPPPGTPPVLKSNQHHKPGGGRSTTGQHPSSDTINEGKKSGIGGGGIA</sequence>
<dbReference type="Proteomes" id="UP000265520">
    <property type="component" value="Unassembled WGS sequence"/>
</dbReference>
<comment type="caution">
    <text evidence="2">The sequence shown here is derived from an EMBL/GenBank/DDBJ whole genome shotgun (WGS) entry which is preliminary data.</text>
</comment>
<feature type="non-terminal residue" evidence="2">
    <location>
        <position position="60"/>
    </location>
</feature>
<organism evidence="2 3">
    <name type="scientific">Trifolium medium</name>
    <dbReference type="NCBI Taxonomy" id="97028"/>
    <lineage>
        <taxon>Eukaryota</taxon>
        <taxon>Viridiplantae</taxon>
        <taxon>Streptophyta</taxon>
        <taxon>Embryophyta</taxon>
        <taxon>Tracheophyta</taxon>
        <taxon>Spermatophyta</taxon>
        <taxon>Magnoliopsida</taxon>
        <taxon>eudicotyledons</taxon>
        <taxon>Gunneridae</taxon>
        <taxon>Pentapetalae</taxon>
        <taxon>rosids</taxon>
        <taxon>fabids</taxon>
        <taxon>Fabales</taxon>
        <taxon>Fabaceae</taxon>
        <taxon>Papilionoideae</taxon>
        <taxon>50 kb inversion clade</taxon>
        <taxon>NPAAA clade</taxon>
        <taxon>Hologalegina</taxon>
        <taxon>IRL clade</taxon>
        <taxon>Trifolieae</taxon>
        <taxon>Trifolium</taxon>
    </lineage>
</organism>
<reference evidence="2 3" key="1">
    <citation type="journal article" date="2018" name="Front. Plant Sci.">
        <title>Red Clover (Trifolium pratense) and Zigzag Clover (T. medium) - A Picture of Genomic Similarities and Differences.</title>
        <authorList>
            <person name="Dluhosova J."/>
            <person name="Istvanek J."/>
            <person name="Nedelnik J."/>
            <person name="Repkova J."/>
        </authorList>
    </citation>
    <scope>NUCLEOTIDE SEQUENCE [LARGE SCALE GENOMIC DNA]</scope>
    <source>
        <strain evidence="3">cv. 10/8</strain>
        <tissue evidence="2">Leaf</tissue>
    </source>
</reference>
<dbReference type="AlphaFoldDB" id="A0A392RX69"/>